<dbReference type="AlphaFoldDB" id="A0AB34WXY4"/>
<gene>
    <name evidence="3" type="ORF">HMPREF1862_01717</name>
</gene>
<accession>A0AB34WXY4</accession>
<dbReference type="EMBL" id="LSDN01000023">
    <property type="protein sequence ID" value="KXB79680.1"/>
    <property type="molecule type" value="Genomic_DNA"/>
</dbReference>
<feature type="signal peptide" evidence="2">
    <location>
        <begin position="1"/>
        <end position="30"/>
    </location>
</feature>
<proteinExistence type="predicted"/>
<name>A0AB34WXY4_9ACTO</name>
<dbReference type="PROSITE" id="PS51257">
    <property type="entry name" value="PROKAR_LIPOPROTEIN"/>
    <property type="match status" value="1"/>
</dbReference>
<keyword evidence="2" id="KW-0732">Signal</keyword>
<feature type="compositionally biased region" description="Basic and acidic residues" evidence="1">
    <location>
        <begin position="195"/>
        <end position="231"/>
    </location>
</feature>
<reference evidence="3 4" key="1">
    <citation type="submission" date="2016-01" db="EMBL/GenBank/DDBJ databases">
        <authorList>
            <person name="Mitreva M."/>
            <person name="Pepin K.H."/>
            <person name="Mihindukulasuriya K.A."/>
            <person name="Fulton R."/>
            <person name="Fronick C."/>
            <person name="O'Laughlin M."/>
            <person name="Miner T."/>
            <person name="Herter B."/>
            <person name="Rosa B.A."/>
            <person name="Cordes M."/>
            <person name="Tomlinson C."/>
            <person name="Wollam A."/>
            <person name="Palsikar V.B."/>
            <person name="Mardis E.R."/>
            <person name="Wilson R.K."/>
        </authorList>
    </citation>
    <scope>NUCLEOTIDE SEQUENCE [LARGE SCALE GENOMIC DNA]</scope>
    <source>
        <strain evidence="3 4">DNF00696</strain>
    </source>
</reference>
<dbReference type="Proteomes" id="UP000070572">
    <property type="component" value="Unassembled WGS sequence"/>
</dbReference>
<sequence>MVSMLRSSAKKIVLVLSALGLMLAFTGCSASDSKKAKAPQEDQTASVVIGKTGKGAITTLIRNKTGKAIKEVSIRQSGEDEFSKLDFSKGSEFMNEKLAELNIPAKYKKDAKDAVEKDGDPNAAKVNERHLIDLSLSFSEDEKHEVNQLPIETLETLEKSELRFDAESDLVYFAGEAKKGEKFNTLESQKALKAAAEKAQADKEAAEKATAQKEAAEKAAAEQAAAEKEAAQKNSQQSRTQKHNQPAPKQKSQPRNTKPKSSNVNQDSNPCAGEGDPGWR</sequence>
<feature type="compositionally biased region" description="Polar residues" evidence="1">
    <location>
        <begin position="250"/>
        <end position="269"/>
    </location>
</feature>
<evidence type="ECO:0000313" key="4">
    <source>
        <dbReference type="Proteomes" id="UP000070572"/>
    </source>
</evidence>
<evidence type="ECO:0000313" key="3">
    <source>
        <dbReference type="EMBL" id="KXB79680.1"/>
    </source>
</evidence>
<evidence type="ECO:0000256" key="1">
    <source>
        <dbReference type="SAM" id="MobiDB-lite"/>
    </source>
</evidence>
<comment type="caution">
    <text evidence="3">The sequence shown here is derived from an EMBL/GenBank/DDBJ whole genome shotgun (WGS) entry which is preliminary data.</text>
</comment>
<feature type="chain" id="PRO_5044258634" evidence="2">
    <location>
        <begin position="31"/>
        <end position="280"/>
    </location>
</feature>
<evidence type="ECO:0000256" key="2">
    <source>
        <dbReference type="SAM" id="SignalP"/>
    </source>
</evidence>
<organism evidence="3 4">
    <name type="scientific">Varibaculum cambriense</name>
    <dbReference type="NCBI Taxonomy" id="184870"/>
    <lineage>
        <taxon>Bacteria</taxon>
        <taxon>Bacillati</taxon>
        <taxon>Actinomycetota</taxon>
        <taxon>Actinomycetes</taxon>
        <taxon>Actinomycetales</taxon>
        <taxon>Actinomycetaceae</taxon>
        <taxon>Varibaculum</taxon>
    </lineage>
</organism>
<feature type="region of interest" description="Disordered" evidence="1">
    <location>
        <begin position="190"/>
        <end position="280"/>
    </location>
</feature>
<protein>
    <submittedName>
        <fullName evidence="3">Uncharacterized protein</fullName>
    </submittedName>
</protein>